<dbReference type="SUPFAM" id="SSF52540">
    <property type="entry name" value="P-loop containing nucleoside triphosphate hydrolases"/>
    <property type="match status" value="1"/>
</dbReference>
<dbReference type="InterPro" id="IPR027417">
    <property type="entry name" value="P-loop_NTPase"/>
</dbReference>
<accession>A0A495EVT6</accession>
<evidence type="ECO:0000256" key="6">
    <source>
        <dbReference type="ARBA" id="ARBA00023251"/>
    </source>
</evidence>
<dbReference type="PROSITE" id="PS50893">
    <property type="entry name" value="ABC_TRANSPORTER_2"/>
    <property type="match status" value="1"/>
</dbReference>
<evidence type="ECO:0000259" key="7">
    <source>
        <dbReference type="PROSITE" id="PS50893"/>
    </source>
</evidence>
<sequence length="310" mass="33069">MTSVLEMAGVVKRFGPVVALNGLDFSVEAGEVHGFLGPNGSGKSTTIRLLLGMLRANTGSIRVLGLDPWRDVASLHRRLAYVPGDVALWPNLTGGEVIDLLGRLQGGQDVARRDRLLELFDLDPTKKSRAYSKGNRQKVALVAALATDAELFLLDEPTSGLDPLMEEAFRGCVRELRDQGRTVLLSSHILSEAEALSDRVSIIREGRVVETGRLEELRHLTRTSVTADVVAVPAGLDALPGVHDVVVTNHRVSAQVEPSGLAPLMRALTDAGLVALTSQPPTLEDLFLRHYGTAVPEAAAGLGSGRTADA</sequence>
<evidence type="ECO:0000313" key="9">
    <source>
        <dbReference type="Proteomes" id="UP000276055"/>
    </source>
</evidence>
<dbReference type="InterPro" id="IPR050763">
    <property type="entry name" value="ABC_transporter_ATP-binding"/>
</dbReference>
<dbReference type="OrthoDB" id="9804819at2"/>
<dbReference type="RefSeq" id="WP_120951295.1">
    <property type="nucleotide sequence ID" value="NZ_RBIR01000002.1"/>
</dbReference>
<name>A0A495EVT6_9MICC</name>
<dbReference type="GO" id="GO:0005886">
    <property type="term" value="C:plasma membrane"/>
    <property type="evidence" value="ECO:0007669"/>
    <property type="project" value="UniProtKB-SubCell"/>
</dbReference>
<dbReference type="EMBL" id="RBIR01000002">
    <property type="protein sequence ID" value="RKR20689.1"/>
    <property type="molecule type" value="Genomic_DNA"/>
</dbReference>
<dbReference type="AlphaFoldDB" id="A0A495EVT6"/>
<reference evidence="8 9" key="1">
    <citation type="submission" date="2018-10" db="EMBL/GenBank/DDBJ databases">
        <title>Genomic Encyclopedia of Type Strains, Phase IV (KMG-IV): sequencing the most valuable type-strain genomes for metagenomic binning, comparative biology and taxonomic classification.</title>
        <authorList>
            <person name="Goeker M."/>
        </authorList>
    </citation>
    <scope>NUCLEOTIDE SEQUENCE [LARGE SCALE GENOMIC DNA]</scope>
    <source>
        <strain evidence="8 9">DSM 25586</strain>
    </source>
</reference>
<dbReference type="Proteomes" id="UP000276055">
    <property type="component" value="Unassembled WGS sequence"/>
</dbReference>
<dbReference type="Gene3D" id="3.40.50.300">
    <property type="entry name" value="P-loop containing nucleotide triphosphate hydrolases"/>
    <property type="match status" value="1"/>
</dbReference>
<feature type="domain" description="ABC transporter" evidence="7">
    <location>
        <begin position="5"/>
        <end position="230"/>
    </location>
</feature>
<keyword evidence="3" id="KW-0813">Transport</keyword>
<dbReference type="Pfam" id="PF00005">
    <property type="entry name" value="ABC_tran"/>
    <property type="match status" value="1"/>
</dbReference>
<evidence type="ECO:0000313" key="8">
    <source>
        <dbReference type="EMBL" id="RKR20689.1"/>
    </source>
</evidence>
<evidence type="ECO:0000256" key="2">
    <source>
        <dbReference type="ARBA" id="ARBA00005417"/>
    </source>
</evidence>
<protein>
    <submittedName>
        <fullName evidence="8">ABC-2 type transport system ATP-binding protein</fullName>
    </submittedName>
</protein>
<dbReference type="GO" id="GO:0005524">
    <property type="term" value="F:ATP binding"/>
    <property type="evidence" value="ECO:0007669"/>
    <property type="project" value="UniProtKB-KW"/>
</dbReference>
<dbReference type="PANTHER" id="PTHR42711">
    <property type="entry name" value="ABC TRANSPORTER ATP-BINDING PROTEIN"/>
    <property type="match status" value="1"/>
</dbReference>
<organism evidence="8 9">
    <name type="scientific">Arthrobacter oryzae</name>
    <dbReference type="NCBI Taxonomy" id="409290"/>
    <lineage>
        <taxon>Bacteria</taxon>
        <taxon>Bacillati</taxon>
        <taxon>Actinomycetota</taxon>
        <taxon>Actinomycetes</taxon>
        <taxon>Micrococcales</taxon>
        <taxon>Micrococcaceae</taxon>
        <taxon>Arthrobacter</taxon>
    </lineage>
</organism>
<comment type="caution">
    <text evidence="8">The sequence shown here is derived from an EMBL/GenBank/DDBJ whole genome shotgun (WGS) entry which is preliminary data.</text>
</comment>
<dbReference type="InterPro" id="IPR003439">
    <property type="entry name" value="ABC_transporter-like_ATP-bd"/>
</dbReference>
<evidence type="ECO:0000256" key="5">
    <source>
        <dbReference type="ARBA" id="ARBA00022840"/>
    </source>
</evidence>
<comment type="subcellular location">
    <subcellularLocation>
        <location evidence="1">Cell membrane</location>
        <topology evidence="1">Peripheral membrane protein</topology>
    </subcellularLocation>
</comment>
<comment type="similarity">
    <text evidence="2">Belongs to the ABC transporter superfamily.</text>
</comment>
<proteinExistence type="inferred from homology"/>
<dbReference type="GO" id="GO:0046677">
    <property type="term" value="P:response to antibiotic"/>
    <property type="evidence" value="ECO:0007669"/>
    <property type="project" value="UniProtKB-KW"/>
</dbReference>
<keyword evidence="6" id="KW-0046">Antibiotic resistance</keyword>
<dbReference type="SMART" id="SM00382">
    <property type="entry name" value="AAA"/>
    <property type="match status" value="1"/>
</dbReference>
<dbReference type="CDD" id="cd03230">
    <property type="entry name" value="ABC_DR_subfamily_A"/>
    <property type="match status" value="1"/>
</dbReference>
<evidence type="ECO:0000256" key="4">
    <source>
        <dbReference type="ARBA" id="ARBA00022741"/>
    </source>
</evidence>
<dbReference type="InterPro" id="IPR017871">
    <property type="entry name" value="ABC_transporter-like_CS"/>
</dbReference>
<keyword evidence="5 8" id="KW-0067">ATP-binding</keyword>
<gene>
    <name evidence="8" type="ORF">C8D78_1330</name>
</gene>
<dbReference type="PROSITE" id="PS00211">
    <property type="entry name" value="ABC_TRANSPORTER_1"/>
    <property type="match status" value="1"/>
</dbReference>
<keyword evidence="4" id="KW-0547">Nucleotide-binding</keyword>
<evidence type="ECO:0000256" key="3">
    <source>
        <dbReference type="ARBA" id="ARBA00022448"/>
    </source>
</evidence>
<dbReference type="PANTHER" id="PTHR42711:SF5">
    <property type="entry name" value="ABC TRANSPORTER ATP-BINDING PROTEIN NATA"/>
    <property type="match status" value="1"/>
</dbReference>
<dbReference type="InterPro" id="IPR003593">
    <property type="entry name" value="AAA+_ATPase"/>
</dbReference>
<dbReference type="GO" id="GO:0016887">
    <property type="term" value="F:ATP hydrolysis activity"/>
    <property type="evidence" value="ECO:0007669"/>
    <property type="project" value="InterPro"/>
</dbReference>
<evidence type="ECO:0000256" key="1">
    <source>
        <dbReference type="ARBA" id="ARBA00004202"/>
    </source>
</evidence>